<evidence type="ECO:0000313" key="2">
    <source>
        <dbReference type="Proteomes" id="UP001519460"/>
    </source>
</evidence>
<sequence>MWLCSGGCPPGVSQSRPLANEERPVSAVAQLLSVVPVQGVCGKKTKLKLKKS</sequence>
<feature type="non-terminal residue" evidence="1">
    <location>
        <position position="52"/>
    </location>
</feature>
<organism evidence="1 2">
    <name type="scientific">Batillaria attramentaria</name>
    <dbReference type="NCBI Taxonomy" id="370345"/>
    <lineage>
        <taxon>Eukaryota</taxon>
        <taxon>Metazoa</taxon>
        <taxon>Spiralia</taxon>
        <taxon>Lophotrochozoa</taxon>
        <taxon>Mollusca</taxon>
        <taxon>Gastropoda</taxon>
        <taxon>Caenogastropoda</taxon>
        <taxon>Sorbeoconcha</taxon>
        <taxon>Cerithioidea</taxon>
        <taxon>Batillariidae</taxon>
        <taxon>Batillaria</taxon>
    </lineage>
</organism>
<dbReference type="AlphaFoldDB" id="A0ABD0K8C9"/>
<evidence type="ECO:0000313" key="1">
    <source>
        <dbReference type="EMBL" id="KAK7483325.1"/>
    </source>
</evidence>
<name>A0ABD0K8C9_9CAEN</name>
<accession>A0ABD0K8C9</accession>
<reference evidence="1 2" key="1">
    <citation type="journal article" date="2023" name="Sci. Data">
        <title>Genome assembly of the Korean intertidal mud-creeper Batillaria attramentaria.</title>
        <authorList>
            <person name="Patra A.K."/>
            <person name="Ho P.T."/>
            <person name="Jun S."/>
            <person name="Lee S.J."/>
            <person name="Kim Y."/>
            <person name="Won Y.J."/>
        </authorList>
    </citation>
    <scope>NUCLEOTIDE SEQUENCE [LARGE SCALE GENOMIC DNA]</scope>
    <source>
        <strain evidence="1">Wonlab-2016</strain>
    </source>
</reference>
<keyword evidence="2" id="KW-1185">Reference proteome</keyword>
<proteinExistence type="predicted"/>
<gene>
    <name evidence="1" type="ORF">BaRGS_00025492</name>
</gene>
<dbReference type="EMBL" id="JACVVK020000229">
    <property type="protein sequence ID" value="KAK7483325.1"/>
    <property type="molecule type" value="Genomic_DNA"/>
</dbReference>
<dbReference type="Proteomes" id="UP001519460">
    <property type="component" value="Unassembled WGS sequence"/>
</dbReference>
<comment type="caution">
    <text evidence="1">The sequence shown here is derived from an EMBL/GenBank/DDBJ whole genome shotgun (WGS) entry which is preliminary data.</text>
</comment>
<protein>
    <submittedName>
        <fullName evidence="1">Uncharacterized protein</fullName>
    </submittedName>
</protein>